<dbReference type="PROSITE" id="PS50181">
    <property type="entry name" value="FBOX"/>
    <property type="match status" value="1"/>
</dbReference>
<protein>
    <recommendedName>
        <fullName evidence="1">F-box domain-containing protein</fullName>
    </recommendedName>
</protein>
<name>A0A165LTR6_EXIGL</name>
<dbReference type="AlphaFoldDB" id="A0A165LTR6"/>
<dbReference type="Pfam" id="PF12937">
    <property type="entry name" value="F-box-like"/>
    <property type="match status" value="1"/>
</dbReference>
<keyword evidence="3" id="KW-1185">Reference proteome</keyword>
<gene>
    <name evidence="2" type="ORF">EXIGLDRAFT_728332</name>
</gene>
<dbReference type="Proteomes" id="UP000077266">
    <property type="component" value="Unassembled WGS sequence"/>
</dbReference>
<evidence type="ECO:0000313" key="3">
    <source>
        <dbReference type="Proteomes" id="UP000077266"/>
    </source>
</evidence>
<dbReference type="OrthoDB" id="2269034at2759"/>
<proteinExistence type="predicted"/>
<evidence type="ECO:0000313" key="2">
    <source>
        <dbReference type="EMBL" id="KZV98311.1"/>
    </source>
</evidence>
<dbReference type="InParanoid" id="A0A165LTR6"/>
<dbReference type="InterPro" id="IPR001810">
    <property type="entry name" value="F-box_dom"/>
</dbReference>
<dbReference type="SUPFAM" id="SSF81383">
    <property type="entry name" value="F-box domain"/>
    <property type="match status" value="1"/>
</dbReference>
<feature type="domain" description="F-box" evidence="1">
    <location>
        <begin position="8"/>
        <end position="55"/>
    </location>
</feature>
<evidence type="ECO:0000259" key="1">
    <source>
        <dbReference type="PROSITE" id="PS50181"/>
    </source>
</evidence>
<dbReference type="InterPro" id="IPR036047">
    <property type="entry name" value="F-box-like_dom_sf"/>
</dbReference>
<organism evidence="2 3">
    <name type="scientific">Exidia glandulosa HHB12029</name>
    <dbReference type="NCBI Taxonomy" id="1314781"/>
    <lineage>
        <taxon>Eukaryota</taxon>
        <taxon>Fungi</taxon>
        <taxon>Dikarya</taxon>
        <taxon>Basidiomycota</taxon>
        <taxon>Agaricomycotina</taxon>
        <taxon>Agaricomycetes</taxon>
        <taxon>Auriculariales</taxon>
        <taxon>Exidiaceae</taxon>
        <taxon>Exidia</taxon>
    </lineage>
</organism>
<sequence length="472" mass="52473">MVRTKSPMRAVYRLPNELWSAIFGYLHVGELVPASKVCVCWRAVAFDHPNFWRNVRIDSAAKGKLYWTTRQLAAGGGRPFNLIVHMPNRMHGMLAQFVLQTIHASLSRVSGLRISLDSAHAPLLWAALAAPAPHLAKFELTLLDSASIPSETLPELASNIFARCAPRLRSVSLKEVALPMQPVPAFANADRVSIDALMEEWSSFVYHDPTDEWQDFPYHLFLIFPRVEQLMVGGGGFEFARCPPPHAVQGMQRLKSLHLSFDHGWDNIKFLEHFPTAHIPTVLVSGVDDISMRQMLSQLPSAPFHLSVYRTTPTEFHICVQSARDGSVRRIFVEDLKHYTRPEELKPSSVFRPETSGHLPFSQHVTALSVSTSLWGTVTRWMPTYPELTTLTLLVDAYRPLTSPLPKCQLACPKLGAVAVRSMSAHVANVDARAVADVIASTGQRRVKVQLAGVRLFGPPKMLAAVRGSSMN</sequence>
<reference evidence="2 3" key="1">
    <citation type="journal article" date="2016" name="Mol. Biol. Evol.">
        <title>Comparative Genomics of Early-Diverging Mushroom-Forming Fungi Provides Insights into the Origins of Lignocellulose Decay Capabilities.</title>
        <authorList>
            <person name="Nagy L.G."/>
            <person name="Riley R."/>
            <person name="Tritt A."/>
            <person name="Adam C."/>
            <person name="Daum C."/>
            <person name="Floudas D."/>
            <person name="Sun H."/>
            <person name="Yadav J.S."/>
            <person name="Pangilinan J."/>
            <person name="Larsson K.H."/>
            <person name="Matsuura K."/>
            <person name="Barry K."/>
            <person name="Labutti K."/>
            <person name="Kuo R."/>
            <person name="Ohm R.A."/>
            <person name="Bhattacharya S.S."/>
            <person name="Shirouzu T."/>
            <person name="Yoshinaga Y."/>
            <person name="Martin F.M."/>
            <person name="Grigoriev I.V."/>
            <person name="Hibbett D.S."/>
        </authorList>
    </citation>
    <scope>NUCLEOTIDE SEQUENCE [LARGE SCALE GENOMIC DNA]</scope>
    <source>
        <strain evidence="2 3">HHB12029</strain>
    </source>
</reference>
<dbReference type="EMBL" id="KV425920">
    <property type="protein sequence ID" value="KZV98311.1"/>
    <property type="molecule type" value="Genomic_DNA"/>
</dbReference>
<dbReference type="Gene3D" id="1.20.1280.50">
    <property type="match status" value="1"/>
</dbReference>
<accession>A0A165LTR6</accession>